<dbReference type="PROSITE" id="PS00617">
    <property type="entry name" value="RECF_1"/>
    <property type="match status" value="1"/>
</dbReference>
<comment type="subcellular location">
    <subcellularLocation>
        <location evidence="1 13 14">Cytoplasm</location>
    </subcellularLocation>
</comment>
<keyword evidence="7 13" id="KW-0227">DNA damage</keyword>
<dbReference type="EMBL" id="CAIE01000047">
    <property type="protein sequence ID" value="CCH22104.1"/>
    <property type="molecule type" value="Genomic_DNA"/>
</dbReference>
<dbReference type="Pfam" id="PF02463">
    <property type="entry name" value="SMC_N"/>
    <property type="match status" value="1"/>
</dbReference>
<keyword evidence="8 13" id="KW-0067">ATP-binding</keyword>
<proteinExistence type="inferred from homology"/>
<dbReference type="GO" id="GO:0005524">
    <property type="term" value="F:ATP binding"/>
    <property type="evidence" value="ECO:0007669"/>
    <property type="project" value="UniProtKB-UniRule"/>
</dbReference>
<protein>
    <recommendedName>
        <fullName evidence="3 13">DNA replication and repair protein RecF</fullName>
    </recommendedName>
</protein>
<evidence type="ECO:0000256" key="8">
    <source>
        <dbReference type="ARBA" id="ARBA00022840"/>
    </source>
</evidence>
<evidence type="ECO:0000256" key="13">
    <source>
        <dbReference type="HAMAP-Rule" id="MF_00365"/>
    </source>
</evidence>
<keyword evidence="17" id="KW-1185">Reference proteome</keyword>
<dbReference type="HAMAP" id="MF_00365">
    <property type="entry name" value="RecF"/>
    <property type="match status" value="1"/>
</dbReference>
<dbReference type="Gene3D" id="1.20.1050.90">
    <property type="entry name" value="RecF/RecN/SMC, N-terminal domain"/>
    <property type="match status" value="1"/>
</dbReference>
<dbReference type="SUPFAM" id="SSF52540">
    <property type="entry name" value="P-loop containing nucleoside triphosphate hydrolases"/>
    <property type="match status" value="1"/>
</dbReference>
<dbReference type="OrthoDB" id="9803889at2"/>
<dbReference type="InterPro" id="IPR042174">
    <property type="entry name" value="RecF_2"/>
</dbReference>
<keyword evidence="11 13" id="KW-0742">SOS response</keyword>
<evidence type="ECO:0000313" key="16">
    <source>
        <dbReference type="EMBL" id="CCH22104.1"/>
    </source>
</evidence>
<evidence type="ECO:0000256" key="6">
    <source>
        <dbReference type="ARBA" id="ARBA00022741"/>
    </source>
</evidence>
<dbReference type="RefSeq" id="WP_007453916.1">
    <property type="nucleotide sequence ID" value="NZ_HF570107.1"/>
</dbReference>
<dbReference type="STRING" id="1150864.MILUP08_30229"/>
<dbReference type="Proteomes" id="UP000003448">
    <property type="component" value="Unassembled WGS sequence"/>
</dbReference>
<dbReference type="GO" id="GO:0005737">
    <property type="term" value="C:cytoplasm"/>
    <property type="evidence" value="ECO:0007669"/>
    <property type="project" value="UniProtKB-SubCell"/>
</dbReference>
<evidence type="ECO:0000256" key="5">
    <source>
        <dbReference type="ARBA" id="ARBA00022705"/>
    </source>
</evidence>
<evidence type="ECO:0000256" key="12">
    <source>
        <dbReference type="ARBA" id="ARBA00025401"/>
    </source>
</evidence>
<keyword evidence="9 13" id="KW-0238">DNA-binding</keyword>
<dbReference type="InterPro" id="IPR018078">
    <property type="entry name" value="DNA-binding_RecF_CS"/>
</dbReference>
<feature type="domain" description="RecF/RecN/SMC N-terminal" evidence="15">
    <location>
        <begin position="2"/>
        <end position="353"/>
    </location>
</feature>
<dbReference type="PANTHER" id="PTHR32182:SF0">
    <property type="entry name" value="DNA REPLICATION AND REPAIR PROTEIN RECF"/>
    <property type="match status" value="1"/>
</dbReference>
<comment type="similarity">
    <text evidence="2 13 14">Belongs to the RecF family.</text>
</comment>
<dbReference type="GO" id="GO:0006260">
    <property type="term" value="P:DNA replication"/>
    <property type="evidence" value="ECO:0007669"/>
    <property type="project" value="UniProtKB-UniRule"/>
</dbReference>
<dbReference type="NCBIfam" id="TIGR00611">
    <property type="entry name" value="recf"/>
    <property type="match status" value="1"/>
</dbReference>
<dbReference type="InterPro" id="IPR003395">
    <property type="entry name" value="RecF/RecN/SMC_N"/>
</dbReference>
<evidence type="ECO:0000259" key="15">
    <source>
        <dbReference type="Pfam" id="PF02463"/>
    </source>
</evidence>
<evidence type="ECO:0000256" key="3">
    <source>
        <dbReference type="ARBA" id="ARBA00020170"/>
    </source>
</evidence>
<evidence type="ECO:0000256" key="11">
    <source>
        <dbReference type="ARBA" id="ARBA00023236"/>
    </source>
</evidence>
<dbReference type="eggNOG" id="COG1195">
    <property type="taxonomic scope" value="Bacteria"/>
</dbReference>
<keyword evidence="5 13" id="KW-0235">DNA replication</keyword>
<evidence type="ECO:0000256" key="14">
    <source>
        <dbReference type="RuleBase" id="RU000578"/>
    </source>
</evidence>
<keyword evidence="4 13" id="KW-0963">Cytoplasm</keyword>
<evidence type="ECO:0000256" key="9">
    <source>
        <dbReference type="ARBA" id="ARBA00023125"/>
    </source>
</evidence>
<gene>
    <name evidence="13 16" type="primary">recF</name>
    <name evidence="16" type="ORF">MILUP08_30229</name>
</gene>
<dbReference type="GO" id="GO:0000731">
    <property type="term" value="P:DNA synthesis involved in DNA repair"/>
    <property type="evidence" value="ECO:0007669"/>
    <property type="project" value="TreeGrafter"/>
</dbReference>
<dbReference type="PROSITE" id="PS00618">
    <property type="entry name" value="RECF_2"/>
    <property type="match status" value="1"/>
</dbReference>
<reference evidence="17" key="1">
    <citation type="journal article" date="2012" name="J. Bacteriol.">
        <title>Genome Sequence of Micromonospora lupini Lupac 08, Isolated from Root Nodules of Lupinus angustifolius.</title>
        <authorList>
            <person name="Alonso-Vega P."/>
            <person name="Normand P."/>
            <person name="Bacigalupe R."/>
            <person name="Pujic P."/>
            <person name="Lajus A."/>
            <person name="Vallenet D."/>
            <person name="Carro L."/>
            <person name="Coll P."/>
            <person name="Trujillo M.E."/>
        </authorList>
    </citation>
    <scope>NUCLEOTIDE SEQUENCE [LARGE SCALE GENOMIC DNA]</scope>
    <source>
        <strain evidence="17">Lupac 08</strain>
    </source>
</reference>
<dbReference type="GO" id="GO:0003697">
    <property type="term" value="F:single-stranded DNA binding"/>
    <property type="evidence" value="ECO:0007669"/>
    <property type="project" value="UniProtKB-UniRule"/>
</dbReference>
<comment type="function">
    <text evidence="12 13 14">The RecF protein is involved in DNA metabolism; it is required for DNA replication and normal SOS inducibility. RecF binds preferentially to single-stranded, linear DNA. It also seems to bind ATP.</text>
</comment>
<evidence type="ECO:0000256" key="2">
    <source>
        <dbReference type="ARBA" id="ARBA00008016"/>
    </source>
</evidence>
<evidence type="ECO:0000256" key="4">
    <source>
        <dbReference type="ARBA" id="ARBA00022490"/>
    </source>
</evidence>
<dbReference type="InterPro" id="IPR027417">
    <property type="entry name" value="P-loop_NTPase"/>
</dbReference>
<organism evidence="16 17">
    <name type="scientific">Micromonospora lupini str. Lupac 08</name>
    <dbReference type="NCBI Taxonomy" id="1150864"/>
    <lineage>
        <taxon>Bacteria</taxon>
        <taxon>Bacillati</taxon>
        <taxon>Actinomycetota</taxon>
        <taxon>Actinomycetes</taxon>
        <taxon>Micromonosporales</taxon>
        <taxon>Micromonosporaceae</taxon>
        <taxon>Micromonospora</taxon>
    </lineage>
</organism>
<sequence length="377" mass="40461">MYVHRLELVDFRSYERVAVDLQPGANVLIGANGVGKTNLVEALGYVATLDSHRVATDAPLVRMGASSAVIRCAVVHDGRELLVELEIVPGRANRARLGRSPARRARDVLGALRLVLFAPEDLELVRGDPAERRRYLDDLLVNRQPRYAGVRADYERVVKQRNALLRTAYLARKTGGSRGGDLGTLAVWDTHLAQHGAELLAGRLELVAALTPHVAKAYDAVAAGRGAAGIAYRPSIELAEPTTDRATLAEALTTALAASRTAEIERGTTLVGPHRDELALSLGPLPAKGYASHGESWSFALALRLAGYDLLRADGIEPVLVLDDVFAELDTGRRERLAELVGGASQLLVTCAVDDDVPAALRGTRYQVGEGTVRRVG</sequence>
<evidence type="ECO:0000256" key="10">
    <source>
        <dbReference type="ARBA" id="ARBA00023204"/>
    </source>
</evidence>
<name>I0LE57_9ACTN</name>
<evidence type="ECO:0000256" key="1">
    <source>
        <dbReference type="ARBA" id="ARBA00004496"/>
    </source>
</evidence>
<dbReference type="InterPro" id="IPR001238">
    <property type="entry name" value="DNA-binding_RecF"/>
</dbReference>
<dbReference type="GO" id="GO:0006302">
    <property type="term" value="P:double-strand break repair"/>
    <property type="evidence" value="ECO:0007669"/>
    <property type="project" value="TreeGrafter"/>
</dbReference>
<evidence type="ECO:0000256" key="7">
    <source>
        <dbReference type="ARBA" id="ARBA00022763"/>
    </source>
</evidence>
<dbReference type="GO" id="GO:0009432">
    <property type="term" value="P:SOS response"/>
    <property type="evidence" value="ECO:0007669"/>
    <property type="project" value="UniProtKB-UniRule"/>
</dbReference>
<dbReference type="PANTHER" id="PTHR32182">
    <property type="entry name" value="DNA REPLICATION AND REPAIR PROTEIN RECF"/>
    <property type="match status" value="1"/>
</dbReference>
<accession>I0LE57</accession>
<keyword evidence="10 13" id="KW-0234">DNA repair</keyword>
<comment type="caution">
    <text evidence="16">The sequence shown here is derived from an EMBL/GenBank/DDBJ whole genome shotgun (WGS) entry which is preliminary data.</text>
</comment>
<feature type="binding site" evidence="13">
    <location>
        <begin position="30"/>
        <end position="37"/>
    </location>
    <ligand>
        <name>ATP</name>
        <dbReference type="ChEBI" id="CHEBI:30616"/>
    </ligand>
</feature>
<keyword evidence="6 13" id="KW-0547">Nucleotide-binding</keyword>
<dbReference type="AlphaFoldDB" id="I0LE57"/>
<evidence type="ECO:0000313" key="17">
    <source>
        <dbReference type="Proteomes" id="UP000003448"/>
    </source>
</evidence>
<dbReference type="Gene3D" id="3.40.50.300">
    <property type="entry name" value="P-loop containing nucleotide triphosphate hydrolases"/>
    <property type="match status" value="1"/>
</dbReference>